<accession>A0AAW2E378</accession>
<keyword evidence="3" id="KW-1185">Reference proteome</keyword>
<reference evidence="2 3" key="1">
    <citation type="submission" date="2024-01" db="EMBL/GenBank/DDBJ databases">
        <title>A telomere-to-telomere, gap-free genome of sweet tea (Lithocarpus litseifolius).</title>
        <authorList>
            <person name="Zhou J."/>
        </authorList>
    </citation>
    <scope>NUCLEOTIDE SEQUENCE [LARGE SCALE GENOMIC DNA]</scope>
    <source>
        <strain evidence="2">Zhou-2022a</strain>
        <tissue evidence="2">Leaf</tissue>
    </source>
</reference>
<gene>
    <name evidence="2" type="ORF">SO802_004529</name>
</gene>
<dbReference type="EMBL" id="JAZDWU010000001">
    <property type="protein sequence ID" value="KAL0017460.1"/>
    <property type="molecule type" value="Genomic_DNA"/>
</dbReference>
<name>A0AAW2E378_9ROSI</name>
<feature type="compositionally biased region" description="Basic residues" evidence="1">
    <location>
        <begin position="28"/>
        <end position="37"/>
    </location>
</feature>
<comment type="caution">
    <text evidence="2">The sequence shown here is derived from an EMBL/GenBank/DDBJ whole genome shotgun (WGS) entry which is preliminary data.</text>
</comment>
<evidence type="ECO:0000313" key="3">
    <source>
        <dbReference type="Proteomes" id="UP001459277"/>
    </source>
</evidence>
<dbReference type="Proteomes" id="UP001459277">
    <property type="component" value="Unassembled WGS sequence"/>
</dbReference>
<feature type="compositionally biased region" description="Polar residues" evidence="1">
    <location>
        <begin position="9"/>
        <end position="19"/>
    </location>
</feature>
<feature type="region of interest" description="Disordered" evidence="1">
    <location>
        <begin position="1"/>
        <end position="62"/>
    </location>
</feature>
<evidence type="ECO:0000256" key="1">
    <source>
        <dbReference type="SAM" id="MobiDB-lite"/>
    </source>
</evidence>
<evidence type="ECO:0000313" key="2">
    <source>
        <dbReference type="EMBL" id="KAL0017460.1"/>
    </source>
</evidence>
<sequence length="62" mass="6750">MEDNHGAFKSNTNEVTTGNDHGWQKVTYAKRQRKAKRNSSDSASKRIVSNGAVPAPTTFSGL</sequence>
<protein>
    <submittedName>
        <fullName evidence="2">Uncharacterized protein</fullName>
    </submittedName>
</protein>
<organism evidence="2 3">
    <name type="scientific">Lithocarpus litseifolius</name>
    <dbReference type="NCBI Taxonomy" id="425828"/>
    <lineage>
        <taxon>Eukaryota</taxon>
        <taxon>Viridiplantae</taxon>
        <taxon>Streptophyta</taxon>
        <taxon>Embryophyta</taxon>
        <taxon>Tracheophyta</taxon>
        <taxon>Spermatophyta</taxon>
        <taxon>Magnoliopsida</taxon>
        <taxon>eudicotyledons</taxon>
        <taxon>Gunneridae</taxon>
        <taxon>Pentapetalae</taxon>
        <taxon>rosids</taxon>
        <taxon>fabids</taxon>
        <taxon>Fagales</taxon>
        <taxon>Fagaceae</taxon>
        <taxon>Lithocarpus</taxon>
    </lineage>
</organism>
<dbReference type="AlphaFoldDB" id="A0AAW2E378"/>
<proteinExistence type="predicted"/>